<name>A0A815VEZ5_ADIRI</name>
<proteinExistence type="predicted"/>
<feature type="region of interest" description="Disordered" evidence="1">
    <location>
        <begin position="94"/>
        <end position="117"/>
    </location>
</feature>
<protein>
    <submittedName>
        <fullName evidence="3">Uncharacterized protein</fullName>
    </submittedName>
</protein>
<dbReference type="Proteomes" id="UP000663852">
    <property type="component" value="Unassembled WGS sequence"/>
</dbReference>
<evidence type="ECO:0000313" key="4">
    <source>
        <dbReference type="Proteomes" id="UP000663828"/>
    </source>
</evidence>
<dbReference type="OrthoDB" id="10416014at2759"/>
<dbReference type="Proteomes" id="UP000663828">
    <property type="component" value="Unassembled WGS sequence"/>
</dbReference>
<evidence type="ECO:0000313" key="2">
    <source>
        <dbReference type="EMBL" id="CAF1457827.1"/>
    </source>
</evidence>
<organism evidence="3 4">
    <name type="scientific">Adineta ricciae</name>
    <name type="common">Rotifer</name>
    <dbReference type="NCBI Taxonomy" id="249248"/>
    <lineage>
        <taxon>Eukaryota</taxon>
        <taxon>Metazoa</taxon>
        <taxon>Spiralia</taxon>
        <taxon>Gnathifera</taxon>
        <taxon>Rotifera</taxon>
        <taxon>Eurotatoria</taxon>
        <taxon>Bdelloidea</taxon>
        <taxon>Adinetida</taxon>
        <taxon>Adinetidae</taxon>
        <taxon>Adineta</taxon>
    </lineage>
</organism>
<dbReference type="EMBL" id="CAJNOR010004788">
    <property type="protein sequence ID" value="CAF1527334.1"/>
    <property type="molecule type" value="Genomic_DNA"/>
</dbReference>
<gene>
    <name evidence="2" type="ORF">EDS130_LOCUS39954</name>
    <name evidence="3" type="ORF">XAT740_LOCUS41205</name>
</gene>
<keyword evidence="4" id="KW-1185">Reference proteome</keyword>
<dbReference type="AlphaFoldDB" id="A0A815VEZ5"/>
<evidence type="ECO:0000256" key="1">
    <source>
        <dbReference type="SAM" id="MobiDB-lite"/>
    </source>
</evidence>
<accession>A0A815VEZ5</accession>
<sequence>MSSSTVTGSSAAATAISGATAAIITGTANPLVCVDTIETYPIQKLLKSHSHHANGSKYQVNSADSKCLENKLSYQIPTCFGAIKVKSSQVKRAERSSQVKASQCSSGSHSVHKSTLL</sequence>
<dbReference type="EMBL" id="CAJNOJ010000464">
    <property type="protein sequence ID" value="CAF1457827.1"/>
    <property type="molecule type" value="Genomic_DNA"/>
</dbReference>
<feature type="compositionally biased region" description="Polar residues" evidence="1">
    <location>
        <begin position="98"/>
        <end position="109"/>
    </location>
</feature>
<reference evidence="3" key="1">
    <citation type="submission" date="2021-02" db="EMBL/GenBank/DDBJ databases">
        <authorList>
            <person name="Nowell W R."/>
        </authorList>
    </citation>
    <scope>NUCLEOTIDE SEQUENCE</scope>
</reference>
<comment type="caution">
    <text evidence="3">The sequence shown here is derived from an EMBL/GenBank/DDBJ whole genome shotgun (WGS) entry which is preliminary data.</text>
</comment>
<evidence type="ECO:0000313" key="3">
    <source>
        <dbReference type="EMBL" id="CAF1527334.1"/>
    </source>
</evidence>